<dbReference type="KEGG" id="nte:NEUTE1DRAFT113713"/>
<proteinExistence type="predicted"/>
<dbReference type="GeneID" id="20822702"/>
<evidence type="ECO:0000313" key="2">
    <source>
        <dbReference type="Proteomes" id="UP000008065"/>
    </source>
</evidence>
<organism evidence="1 2">
    <name type="scientific">Neurospora tetrasperma (strain FGSC 2508 / ATCC MYA-4615 / P0657)</name>
    <dbReference type="NCBI Taxonomy" id="510951"/>
    <lineage>
        <taxon>Eukaryota</taxon>
        <taxon>Fungi</taxon>
        <taxon>Dikarya</taxon>
        <taxon>Ascomycota</taxon>
        <taxon>Pezizomycotina</taxon>
        <taxon>Sordariomycetes</taxon>
        <taxon>Sordariomycetidae</taxon>
        <taxon>Sordariales</taxon>
        <taxon>Sordariaceae</taxon>
        <taxon>Neurospora</taxon>
    </lineage>
</organism>
<name>F8N2I7_NEUT8</name>
<dbReference type="Proteomes" id="UP000008065">
    <property type="component" value="Unassembled WGS sequence"/>
</dbReference>
<gene>
    <name evidence="1" type="ORF">NEUTE1DRAFT_113713</name>
</gene>
<dbReference type="EMBL" id="GL891382">
    <property type="protein sequence ID" value="EGO51659.1"/>
    <property type="molecule type" value="Genomic_DNA"/>
</dbReference>
<keyword evidence="2" id="KW-1185">Reference proteome</keyword>
<accession>F8N2I7</accession>
<protein>
    <submittedName>
        <fullName evidence="1">Uncharacterized protein</fullName>
    </submittedName>
</protein>
<evidence type="ECO:0000313" key="1">
    <source>
        <dbReference type="EMBL" id="EGO51659.1"/>
    </source>
</evidence>
<dbReference type="AlphaFoldDB" id="F8N2I7"/>
<dbReference type="VEuPathDB" id="FungiDB:NEUTE1DRAFT_113713"/>
<reference evidence="2" key="1">
    <citation type="journal article" date="2011" name="Genetics">
        <title>Massive changes in genome architecture accompany the transition to self-fertility in the filamentous fungus Neurospora tetrasperma.</title>
        <authorList>
            <person name="Ellison C.E."/>
            <person name="Stajich J.E."/>
            <person name="Jacobson D.J."/>
            <person name="Natvig D.O."/>
            <person name="Lapidus A."/>
            <person name="Foster B."/>
            <person name="Aerts A."/>
            <person name="Riley R."/>
            <person name="Lindquist E.A."/>
            <person name="Grigoriev I.V."/>
            <person name="Taylor J.W."/>
        </authorList>
    </citation>
    <scope>NUCLEOTIDE SEQUENCE [LARGE SCALE GENOMIC DNA]</scope>
    <source>
        <strain evidence="2">FGSC 2508 / P0657</strain>
    </source>
</reference>
<dbReference type="HOGENOM" id="CLU_127225_0_0_1"/>
<dbReference type="RefSeq" id="XP_009855301.1">
    <property type="nucleotide sequence ID" value="XM_009856999.1"/>
</dbReference>
<sequence length="182" mass="19402">MAVGWSSDGEKVKRAFHSMLLSRGRAKSLEPEPVKVQGPKACPDTHETINSVHVRLSANLNGYETGSLSDVGLKAVLDDDNYMFVHAVSGARDDPGNGSSLGDYTRGAALDHGRLLQLRDQSSLLCIVHSTHPLNTPTNHMSGGRVVPPAGMGRGSSKASCLHGVVILCFLLHPPIKPSRCM</sequence>